<keyword evidence="9" id="KW-1185">Reference proteome</keyword>
<feature type="domain" description="Metalloprotease TldD/E central" evidence="7">
    <location>
        <begin position="127"/>
        <end position="234"/>
    </location>
</feature>
<evidence type="ECO:0000256" key="1">
    <source>
        <dbReference type="ARBA" id="ARBA00005836"/>
    </source>
</evidence>
<dbReference type="InterPro" id="IPR051463">
    <property type="entry name" value="Peptidase_U62_metallo"/>
</dbReference>
<evidence type="ECO:0000313" key="8">
    <source>
        <dbReference type="EMBL" id="SKA59395.1"/>
    </source>
</evidence>
<dbReference type="NCBIfam" id="NF008006">
    <property type="entry name" value="PRK10735.1"/>
    <property type="match status" value="1"/>
</dbReference>
<dbReference type="Gene3D" id="3.30.2290.10">
    <property type="entry name" value="PmbA/TldD superfamily"/>
    <property type="match status" value="1"/>
</dbReference>
<dbReference type="Pfam" id="PF19290">
    <property type="entry name" value="PmbA_TldD_2nd"/>
    <property type="match status" value="1"/>
</dbReference>
<gene>
    <name evidence="8" type="ORF">SAMN02745213_00680</name>
</gene>
<dbReference type="SUPFAM" id="SSF111283">
    <property type="entry name" value="Putative modulator of DNA gyrase, PmbA/TldD"/>
    <property type="match status" value="1"/>
</dbReference>
<dbReference type="GO" id="GO:0008237">
    <property type="term" value="F:metallopeptidase activity"/>
    <property type="evidence" value="ECO:0007669"/>
    <property type="project" value="UniProtKB-KW"/>
</dbReference>
<protein>
    <recommendedName>
        <fullName evidence="10">TldD protein</fullName>
    </recommendedName>
</protein>
<dbReference type="RefSeq" id="WP_078928229.1">
    <property type="nucleotide sequence ID" value="NZ_FUXX01000007.1"/>
</dbReference>
<reference evidence="9" key="1">
    <citation type="submission" date="2017-02" db="EMBL/GenBank/DDBJ databases">
        <authorList>
            <person name="Varghese N."/>
            <person name="Submissions S."/>
        </authorList>
    </citation>
    <scope>NUCLEOTIDE SEQUENCE [LARGE SCALE GENOMIC DNA]</scope>
    <source>
        <strain evidence="9">DSM 3072</strain>
    </source>
</reference>
<feature type="domain" description="Metalloprotease TldD/E C-terminal" evidence="6">
    <location>
        <begin position="244"/>
        <end position="477"/>
    </location>
</feature>
<accession>A0A1T4V357</accession>
<comment type="similarity">
    <text evidence="1">Belongs to the peptidase U62 family.</text>
</comment>
<evidence type="ECO:0000256" key="4">
    <source>
        <dbReference type="ARBA" id="ARBA00023049"/>
    </source>
</evidence>
<dbReference type="Proteomes" id="UP000242432">
    <property type="component" value="Unassembled WGS sequence"/>
</dbReference>
<dbReference type="STRING" id="83771.SAMN02910357_01395"/>
<dbReference type="EMBL" id="FUXX01000007">
    <property type="protein sequence ID" value="SKA59395.1"/>
    <property type="molecule type" value="Genomic_DNA"/>
</dbReference>
<evidence type="ECO:0000313" key="9">
    <source>
        <dbReference type="Proteomes" id="UP000242432"/>
    </source>
</evidence>
<dbReference type="GO" id="GO:0005829">
    <property type="term" value="C:cytosol"/>
    <property type="evidence" value="ECO:0007669"/>
    <property type="project" value="TreeGrafter"/>
</dbReference>
<dbReference type="PIRSF" id="PIRSF004919">
    <property type="entry name" value="TldD"/>
    <property type="match status" value="1"/>
</dbReference>
<dbReference type="GO" id="GO:0006508">
    <property type="term" value="P:proteolysis"/>
    <property type="evidence" value="ECO:0007669"/>
    <property type="project" value="UniProtKB-KW"/>
</dbReference>
<name>A0A1T4V357_9GAMM</name>
<dbReference type="InterPro" id="IPR035068">
    <property type="entry name" value="TldD/PmbA_N"/>
</dbReference>
<evidence type="ECO:0008006" key="10">
    <source>
        <dbReference type="Google" id="ProtNLM"/>
    </source>
</evidence>
<feature type="domain" description="Metalloprotease TldD/E N-terminal" evidence="5">
    <location>
        <begin position="38"/>
        <end position="100"/>
    </location>
</feature>
<dbReference type="PANTHER" id="PTHR30624">
    <property type="entry name" value="UNCHARACTERIZED PROTEIN TLDD AND PMBA"/>
    <property type="match status" value="1"/>
</dbReference>
<organism evidence="8 9">
    <name type="scientific">Succinivibrio dextrinosolvens DSM 3072</name>
    <dbReference type="NCBI Taxonomy" id="1123324"/>
    <lineage>
        <taxon>Bacteria</taxon>
        <taxon>Pseudomonadati</taxon>
        <taxon>Pseudomonadota</taxon>
        <taxon>Gammaproteobacteria</taxon>
        <taxon>Aeromonadales</taxon>
        <taxon>Succinivibrionaceae</taxon>
        <taxon>Succinivibrio</taxon>
    </lineage>
</organism>
<dbReference type="PANTHER" id="PTHR30624:SF4">
    <property type="entry name" value="METALLOPROTEASE TLDD"/>
    <property type="match status" value="1"/>
</dbReference>
<dbReference type="InterPro" id="IPR045570">
    <property type="entry name" value="Metalloprtase-TldD/E_cen_dom"/>
</dbReference>
<evidence type="ECO:0000259" key="5">
    <source>
        <dbReference type="Pfam" id="PF01523"/>
    </source>
</evidence>
<dbReference type="AlphaFoldDB" id="A0A1T4V357"/>
<dbReference type="InterPro" id="IPR045569">
    <property type="entry name" value="Metalloprtase-TldD/E_C"/>
</dbReference>
<dbReference type="InterPro" id="IPR025502">
    <property type="entry name" value="TldD"/>
</dbReference>
<dbReference type="InterPro" id="IPR036059">
    <property type="entry name" value="TldD/PmbA_sf"/>
</dbReference>
<evidence type="ECO:0000259" key="6">
    <source>
        <dbReference type="Pfam" id="PF19289"/>
    </source>
</evidence>
<proteinExistence type="inferred from homology"/>
<keyword evidence="4" id="KW-0482">Metalloprotease</keyword>
<evidence type="ECO:0000256" key="3">
    <source>
        <dbReference type="ARBA" id="ARBA00022801"/>
    </source>
</evidence>
<evidence type="ECO:0000256" key="2">
    <source>
        <dbReference type="ARBA" id="ARBA00022670"/>
    </source>
</evidence>
<dbReference type="InterPro" id="IPR002510">
    <property type="entry name" value="Metalloprtase-TldD/E_N"/>
</dbReference>
<keyword evidence="3" id="KW-0378">Hydrolase</keyword>
<keyword evidence="2" id="KW-0645">Protease</keyword>
<dbReference type="Pfam" id="PF19289">
    <property type="entry name" value="PmbA_TldD_3rd"/>
    <property type="match status" value="1"/>
</dbReference>
<evidence type="ECO:0000259" key="7">
    <source>
        <dbReference type="Pfam" id="PF19290"/>
    </source>
</evidence>
<dbReference type="Pfam" id="PF01523">
    <property type="entry name" value="PmbA_TldD_1st"/>
    <property type="match status" value="1"/>
</dbReference>
<sequence>MNTYEKASKILWNNTDINLEVAQKALNHLNSREIDFGDLFFERSVAEGFFLEEGIVKGGSFSISQGVGVRAVLGAKSGFAYSDVLDEKSLMEACSAAHSISHGHSCNREKIVVSKGETKPLYVDDDPIAAMDKAQKAALLEILDKKARALDPRVVQVMGSLNCSYSTTMVMPTDGPSRCDIKPICNISVSVVMEHKGRKEEGFAATGGAVLFNTLLKDDTLDNLAKEAVRMASVNMEAIPAPAGTMPVVLGAGWPGVLVHEAVGHGLEGDFNRTGSSAYSGKIGQKVASSACTIIDDGTIPNRRGSLSFDDEGTDSACNVLIEKGILKGYMQDKQNAMLMNMKPTGNGRRQSYNCMPIPRMTNTFLQNGEYDKDEIISSVKNGIYAVNFRGGQVDITSGEFVFSASEAYLIENGKVTSPIKGATLIGNGPKTMQQVSMVGNNLEFDCGIGMCGKAGQGAAVGIGQPTVKIDSITVGGTN</sequence>